<dbReference type="EMBL" id="MNCJ02000327">
    <property type="protein sequence ID" value="KAF5777274.1"/>
    <property type="molecule type" value="Genomic_DNA"/>
</dbReference>
<organism evidence="3 4">
    <name type="scientific">Helianthus annuus</name>
    <name type="common">Common sunflower</name>
    <dbReference type="NCBI Taxonomy" id="4232"/>
    <lineage>
        <taxon>Eukaryota</taxon>
        <taxon>Viridiplantae</taxon>
        <taxon>Streptophyta</taxon>
        <taxon>Embryophyta</taxon>
        <taxon>Tracheophyta</taxon>
        <taxon>Spermatophyta</taxon>
        <taxon>Magnoliopsida</taxon>
        <taxon>eudicotyledons</taxon>
        <taxon>Gunneridae</taxon>
        <taxon>Pentapetalae</taxon>
        <taxon>asterids</taxon>
        <taxon>campanulids</taxon>
        <taxon>Asterales</taxon>
        <taxon>Asteraceae</taxon>
        <taxon>Asteroideae</taxon>
        <taxon>Heliantheae alliance</taxon>
        <taxon>Heliantheae</taxon>
        <taxon>Helianthus</taxon>
    </lineage>
</organism>
<feature type="domain" description="Bet v I/Major latex protein" evidence="1">
    <location>
        <begin position="6"/>
        <end position="116"/>
    </location>
</feature>
<dbReference type="InParanoid" id="A0A251T0D3"/>
<dbReference type="SMART" id="SM01037">
    <property type="entry name" value="Bet_v_1"/>
    <property type="match status" value="1"/>
</dbReference>
<dbReference type="EMBL" id="CM007901">
    <property type="protein sequence ID" value="OTG04577.1"/>
    <property type="molecule type" value="Genomic_DNA"/>
</dbReference>
<dbReference type="PANTHER" id="PTHR31907">
    <property type="entry name" value="MLP-LIKE PROTEIN 423"/>
    <property type="match status" value="1"/>
</dbReference>
<dbReference type="AlphaFoldDB" id="A0A251T0D3"/>
<dbReference type="SUPFAM" id="SSF55961">
    <property type="entry name" value="Bet v1-like"/>
    <property type="match status" value="1"/>
</dbReference>
<sequence>MHLLHPINLCPNKVYACNLLSGSIGAVGSIIVWHFTHDGKKQIATQVIEEIDETNNKIVFKVIEGEIVEKIYKAFKITFSYEQKNGKQWGIWTMEFERPDTNVPYPTSFMDYLCVF</sequence>
<dbReference type="Gene3D" id="3.30.530.20">
    <property type="match status" value="1"/>
</dbReference>
<evidence type="ECO:0000313" key="4">
    <source>
        <dbReference type="Proteomes" id="UP000215914"/>
    </source>
</evidence>
<accession>A0A251T0D3</accession>
<dbReference type="GO" id="GO:0006952">
    <property type="term" value="P:defense response"/>
    <property type="evidence" value="ECO:0007669"/>
    <property type="project" value="InterPro"/>
</dbReference>
<keyword evidence="4" id="KW-1185">Reference proteome</keyword>
<dbReference type="Pfam" id="PF00407">
    <property type="entry name" value="Bet_v_1"/>
    <property type="match status" value="1"/>
</dbReference>
<name>A0A251T0D3_HELAN</name>
<protein>
    <submittedName>
        <fullName evidence="2">Bet v I/Major latex protein</fullName>
    </submittedName>
    <submittedName>
        <fullName evidence="3">Putative START-like domain, Major latex protein domain protein</fullName>
    </submittedName>
</protein>
<dbReference type="OMA" id="ITEVDQY"/>
<dbReference type="Proteomes" id="UP000215914">
    <property type="component" value="Chromosome 12"/>
</dbReference>
<proteinExistence type="predicted"/>
<reference evidence="2 4" key="1">
    <citation type="journal article" date="2017" name="Nature">
        <title>The sunflower genome provides insights into oil metabolism, flowering and Asterid evolution.</title>
        <authorList>
            <person name="Badouin H."/>
            <person name="Gouzy J."/>
            <person name="Grassa C.J."/>
            <person name="Murat F."/>
            <person name="Staton S.E."/>
            <person name="Cottret L."/>
            <person name="Lelandais-Briere C."/>
            <person name="Owens G.L."/>
            <person name="Carrere S."/>
            <person name="Mayjonade B."/>
            <person name="Legrand L."/>
            <person name="Gill N."/>
            <person name="Kane N.C."/>
            <person name="Bowers J.E."/>
            <person name="Hubner S."/>
            <person name="Bellec A."/>
            <person name="Berard A."/>
            <person name="Berges H."/>
            <person name="Blanchet N."/>
            <person name="Boniface M.C."/>
            <person name="Brunel D."/>
            <person name="Catrice O."/>
            <person name="Chaidir N."/>
            <person name="Claudel C."/>
            <person name="Donnadieu C."/>
            <person name="Faraut T."/>
            <person name="Fievet G."/>
            <person name="Helmstetter N."/>
            <person name="King M."/>
            <person name="Knapp S.J."/>
            <person name="Lai Z."/>
            <person name="Le Paslier M.C."/>
            <person name="Lippi Y."/>
            <person name="Lorenzon L."/>
            <person name="Mandel J.R."/>
            <person name="Marage G."/>
            <person name="Marchand G."/>
            <person name="Marquand E."/>
            <person name="Bret-Mestries E."/>
            <person name="Morien E."/>
            <person name="Nambeesan S."/>
            <person name="Nguyen T."/>
            <person name="Pegot-Espagnet P."/>
            <person name="Pouilly N."/>
            <person name="Raftis F."/>
            <person name="Sallet E."/>
            <person name="Schiex T."/>
            <person name="Thomas J."/>
            <person name="Vandecasteele C."/>
            <person name="Vares D."/>
            <person name="Vear F."/>
            <person name="Vautrin S."/>
            <person name="Crespi M."/>
            <person name="Mangin B."/>
            <person name="Burke J.M."/>
            <person name="Salse J."/>
            <person name="Munos S."/>
            <person name="Vincourt P."/>
            <person name="Rieseberg L.H."/>
            <person name="Langlade N.B."/>
        </authorList>
    </citation>
    <scope>NUCLEOTIDE SEQUENCE [LARGE SCALE GENOMIC DNA]</scope>
    <source>
        <strain evidence="4">cv. SF193</strain>
        <tissue evidence="2">Leaves</tissue>
    </source>
</reference>
<evidence type="ECO:0000313" key="3">
    <source>
        <dbReference type="EMBL" id="OTG04577.1"/>
    </source>
</evidence>
<dbReference type="InterPro" id="IPR023393">
    <property type="entry name" value="START-like_dom_sf"/>
</dbReference>
<reference evidence="3" key="2">
    <citation type="submission" date="2017-02" db="EMBL/GenBank/DDBJ databases">
        <title>Sunflower complete genome.</title>
        <authorList>
            <person name="Langlade N."/>
            <person name="Munos S."/>
        </authorList>
    </citation>
    <scope>NUCLEOTIDE SEQUENCE [LARGE SCALE GENOMIC DNA]</scope>
    <source>
        <tissue evidence="3">Leaves</tissue>
    </source>
</reference>
<dbReference type="InterPro" id="IPR000916">
    <property type="entry name" value="Bet_v_I/MLP"/>
</dbReference>
<evidence type="ECO:0000259" key="1">
    <source>
        <dbReference type="SMART" id="SM01037"/>
    </source>
</evidence>
<gene>
    <name evidence="3" type="ORF">HannXRQ_Chr12g0363861</name>
    <name evidence="2" type="ORF">HanXRQr2_Chr12g0533701</name>
</gene>
<evidence type="ECO:0000313" key="2">
    <source>
        <dbReference type="EMBL" id="KAF5777274.1"/>
    </source>
</evidence>
<dbReference type="InterPro" id="IPR051761">
    <property type="entry name" value="MLP-like_ligand-binding"/>
</dbReference>
<dbReference type="Gramene" id="mRNA:HanXRQr2_Chr12g0533701">
    <property type="protein sequence ID" value="mRNA:HanXRQr2_Chr12g0533701"/>
    <property type="gene ID" value="HanXRQr2_Chr12g0533701"/>
</dbReference>
<reference evidence="2" key="3">
    <citation type="submission" date="2020-06" db="EMBL/GenBank/DDBJ databases">
        <title>Helianthus annuus Genome sequencing and assembly Release 2.</title>
        <authorList>
            <person name="Gouzy J."/>
            <person name="Langlade N."/>
            <person name="Munos S."/>
        </authorList>
    </citation>
    <scope>NUCLEOTIDE SEQUENCE</scope>
    <source>
        <tissue evidence="2">Leaves</tissue>
    </source>
</reference>